<evidence type="ECO:0000313" key="16">
    <source>
        <dbReference type="Proteomes" id="UP001202328"/>
    </source>
</evidence>
<dbReference type="InterPro" id="IPR017441">
    <property type="entry name" value="Protein_kinase_ATP_BS"/>
</dbReference>
<dbReference type="GO" id="GO:0010038">
    <property type="term" value="P:response to metal ion"/>
    <property type="evidence" value="ECO:0007669"/>
    <property type="project" value="UniProtKB-ARBA"/>
</dbReference>
<dbReference type="SMART" id="SM00220">
    <property type="entry name" value="S_TKc"/>
    <property type="match status" value="1"/>
</dbReference>
<dbReference type="GO" id="GO:0005524">
    <property type="term" value="F:ATP binding"/>
    <property type="evidence" value="ECO:0007669"/>
    <property type="project" value="UniProtKB-UniRule"/>
</dbReference>
<feature type="binding site" evidence="12">
    <location>
        <position position="505"/>
    </location>
    <ligand>
        <name>ATP</name>
        <dbReference type="ChEBI" id="CHEBI:30616"/>
    </ligand>
</feature>
<dbReference type="InterPro" id="IPR000719">
    <property type="entry name" value="Prot_kinase_dom"/>
</dbReference>
<feature type="transmembrane region" description="Helical" evidence="13">
    <location>
        <begin position="389"/>
        <end position="413"/>
    </location>
</feature>
<gene>
    <name evidence="15" type="ORF">MKW98_021228</name>
</gene>
<dbReference type="FunFam" id="2.60.120.430:FF:000003">
    <property type="entry name" value="FERONIA receptor-like kinase"/>
    <property type="match status" value="1"/>
</dbReference>
<proteinExistence type="predicted"/>
<evidence type="ECO:0000256" key="8">
    <source>
        <dbReference type="ARBA" id="ARBA00022840"/>
    </source>
</evidence>
<keyword evidence="5" id="KW-0732">Signal</keyword>
<dbReference type="InterPro" id="IPR024788">
    <property type="entry name" value="Malectin-like_Carb-bd_dom"/>
</dbReference>
<dbReference type="GO" id="GO:0016020">
    <property type="term" value="C:membrane"/>
    <property type="evidence" value="ECO:0007669"/>
    <property type="project" value="UniProtKB-SubCell"/>
</dbReference>
<feature type="domain" description="Protein kinase" evidence="14">
    <location>
        <begin position="476"/>
        <end position="738"/>
    </location>
</feature>
<evidence type="ECO:0000313" key="15">
    <source>
        <dbReference type="EMBL" id="KAI3876376.1"/>
    </source>
</evidence>
<dbReference type="Gene3D" id="2.60.120.430">
    <property type="entry name" value="Galactose-binding lectin"/>
    <property type="match status" value="2"/>
</dbReference>
<keyword evidence="4 13" id="KW-0812">Transmembrane</keyword>
<reference evidence="15" key="1">
    <citation type="submission" date="2022-04" db="EMBL/GenBank/DDBJ databases">
        <title>A functionally conserved STORR gene fusion in Papaver species that diverged 16.8 million years ago.</title>
        <authorList>
            <person name="Catania T."/>
        </authorList>
    </citation>
    <scope>NUCLEOTIDE SEQUENCE</scope>
    <source>
        <strain evidence="15">S-188037</strain>
    </source>
</reference>
<dbReference type="AlphaFoldDB" id="A0AAD4S9L1"/>
<dbReference type="Gene3D" id="3.30.200.20">
    <property type="entry name" value="Phosphorylase Kinase, domain 1"/>
    <property type="match status" value="1"/>
</dbReference>
<dbReference type="CDD" id="cd14066">
    <property type="entry name" value="STKc_IRAK"/>
    <property type="match status" value="1"/>
</dbReference>
<dbReference type="FunFam" id="3.30.200.20:FF:000039">
    <property type="entry name" value="receptor-like protein kinase FERONIA"/>
    <property type="match status" value="1"/>
</dbReference>
<dbReference type="Pfam" id="PF07714">
    <property type="entry name" value="PK_Tyr_Ser-Thr"/>
    <property type="match status" value="1"/>
</dbReference>
<comment type="subcellular location">
    <subcellularLocation>
        <location evidence="1">Membrane</location>
        <topology evidence="1">Single-pass type I membrane protein</topology>
    </subcellularLocation>
</comment>
<dbReference type="FunFam" id="2.60.120.430:FF:000007">
    <property type="entry name" value="FERONIA receptor-like kinase"/>
    <property type="match status" value="1"/>
</dbReference>
<dbReference type="PROSITE" id="PS50011">
    <property type="entry name" value="PROTEIN_KINASE_DOM"/>
    <property type="match status" value="1"/>
</dbReference>
<dbReference type="InterPro" id="IPR045272">
    <property type="entry name" value="ANXUR1/2-like"/>
</dbReference>
<dbReference type="Pfam" id="PF12819">
    <property type="entry name" value="Malectin_like"/>
    <property type="match status" value="1"/>
</dbReference>
<evidence type="ECO:0000256" key="10">
    <source>
        <dbReference type="ARBA" id="ARBA00023136"/>
    </source>
</evidence>
<keyword evidence="6 12" id="KW-0547">Nucleotide-binding</keyword>
<evidence type="ECO:0000256" key="2">
    <source>
        <dbReference type="ARBA" id="ARBA00022527"/>
    </source>
</evidence>
<keyword evidence="3" id="KW-0808">Transferase</keyword>
<evidence type="ECO:0000256" key="12">
    <source>
        <dbReference type="PROSITE-ProRule" id="PRU10141"/>
    </source>
</evidence>
<dbReference type="FunFam" id="1.10.510.10:FF:000252">
    <property type="entry name" value="Receptor-like protein kinase FERONIA"/>
    <property type="match status" value="1"/>
</dbReference>
<dbReference type="GO" id="GO:0004674">
    <property type="term" value="F:protein serine/threonine kinase activity"/>
    <property type="evidence" value="ECO:0007669"/>
    <property type="project" value="UniProtKB-KW"/>
</dbReference>
<dbReference type="InterPro" id="IPR008271">
    <property type="entry name" value="Ser/Thr_kinase_AS"/>
</dbReference>
<keyword evidence="2" id="KW-0723">Serine/threonine-protein kinase</keyword>
<accession>A0AAD4S9L1</accession>
<keyword evidence="9 13" id="KW-1133">Transmembrane helix</keyword>
<organism evidence="15 16">
    <name type="scientific">Papaver atlanticum</name>
    <dbReference type="NCBI Taxonomy" id="357466"/>
    <lineage>
        <taxon>Eukaryota</taxon>
        <taxon>Viridiplantae</taxon>
        <taxon>Streptophyta</taxon>
        <taxon>Embryophyta</taxon>
        <taxon>Tracheophyta</taxon>
        <taxon>Spermatophyta</taxon>
        <taxon>Magnoliopsida</taxon>
        <taxon>Ranunculales</taxon>
        <taxon>Papaveraceae</taxon>
        <taxon>Papaveroideae</taxon>
        <taxon>Papaver</taxon>
    </lineage>
</organism>
<protein>
    <recommendedName>
        <fullName evidence="14">Protein kinase domain-containing protein</fullName>
    </recommendedName>
</protein>
<dbReference type="EMBL" id="JAJJMB010012497">
    <property type="protein sequence ID" value="KAI3876376.1"/>
    <property type="molecule type" value="Genomic_DNA"/>
</dbReference>
<dbReference type="PROSITE" id="PS00107">
    <property type="entry name" value="PROTEIN_KINASE_ATP"/>
    <property type="match status" value="1"/>
</dbReference>
<dbReference type="Proteomes" id="UP001202328">
    <property type="component" value="Unassembled WGS sequence"/>
</dbReference>
<name>A0AAD4S9L1_9MAGN</name>
<evidence type="ECO:0000256" key="1">
    <source>
        <dbReference type="ARBA" id="ARBA00004479"/>
    </source>
</evidence>
<dbReference type="PANTHER" id="PTHR34590:SF5">
    <property type="entry name" value="OS04G0586500 PROTEIN"/>
    <property type="match status" value="1"/>
</dbReference>
<keyword evidence="10 13" id="KW-0472">Membrane</keyword>
<evidence type="ECO:0000256" key="3">
    <source>
        <dbReference type="ARBA" id="ARBA00022679"/>
    </source>
</evidence>
<evidence type="ECO:0000256" key="7">
    <source>
        <dbReference type="ARBA" id="ARBA00022777"/>
    </source>
</evidence>
<evidence type="ECO:0000256" key="6">
    <source>
        <dbReference type="ARBA" id="ARBA00022741"/>
    </source>
</evidence>
<keyword evidence="11" id="KW-0325">Glycoprotein</keyword>
<evidence type="ECO:0000256" key="5">
    <source>
        <dbReference type="ARBA" id="ARBA00022729"/>
    </source>
</evidence>
<evidence type="ECO:0000256" key="9">
    <source>
        <dbReference type="ARBA" id="ARBA00022989"/>
    </source>
</evidence>
<dbReference type="PANTHER" id="PTHR34590">
    <property type="entry name" value="OS03G0124300 PROTEIN-RELATED"/>
    <property type="match status" value="1"/>
</dbReference>
<dbReference type="InterPro" id="IPR011009">
    <property type="entry name" value="Kinase-like_dom_sf"/>
</dbReference>
<evidence type="ECO:0000256" key="13">
    <source>
        <dbReference type="SAM" id="Phobius"/>
    </source>
</evidence>
<comment type="caution">
    <text evidence="15">The sequence shown here is derived from an EMBL/GenBank/DDBJ whole genome shotgun (WGS) entry which is preliminary data.</text>
</comment>
<keyword evidence="16" id="KW-1185">Reference proteome</keyword>
<evidence type="ECO:0000256" key="11">
    <source>
        <dbReference type="ARBA" id="ARBA00023180"/>
    </source>
</evidence>
<dbReference type="Gene3D" id="1.10.510.10">
    <property type="entry name" value="Transferase(Phosphotransferase) domain 1"/>
    <property type="match status" value="1"/>
</dbReference>
<dbReference type="SUPFAM" id="SSF56112">
    <property type="entry name" value="Protein kinase-like (PK-like)"/>
    <property type="match status" value="1"/>
</dbReference>
<evidence type="ECO:0000259" key="14">
    <source>
        <dbReference type="PROSITE" id="PS50011"/>
    </source>
</evidence>
<sequence length="783" mass="86290">MESNFGSKYAASELNTSESYEASERNPSVADVPYMTEKNFKSEFTYSFPVAAGRKYVRLHFYSSSYGDLSASNAIFSVSPGGYTLLRNFSVSQTSKALNLSIIVKEFSINVDNRIVNITFTPSSNYTGSYALVNGIEVVSMPDIYSGNAIIAGQMPGIYLPIDNTTVLEKVVRLNVGGSKISPVADTGLFRSWSDDSSYLSGAQFGVTDSANSTLAIKYDRSMPSYVAPESIYRTARTMGPNPDINKNYNLTWVFSIDPGFWYLVRLHFCEIESVITKVNQRVFQIFLNNQTAQEGADIVIWTGNGIALYRDYAVHVPNEGERQHLWVALHPDIASKPQYYDAILNGLEIFKLNDPTGNLGGPNPNQASVQQDIDPKFPSFPSKSRNQAAIIAGIVGGVTALCLLSVVVFVVFRRKMREDSGASVRPPLWLMCCLYGNSPPASGKTNATRGFASSLTSDTCRHFSFAEIKAATCNFNEALILGVGGFGKVYKGETENGTIKVAIKRGNPLSEQGVHEFQTEIELLSKLRHRHLVSLNGYCEENSEMILVYDYMALGTLRQHLYKTKNPPLPWKQRLEICIGAARGLHYLHTGAKQTIIHRDVKTTNILLDEKWVAKVSDFGLSKIGPSFGYLDPEYFRRQQITEKSDVYSFGVVLFEVLCAKPALNPTLAIEQVCLAEWALHCQREGILDQIIDPYLNGKIAPGCLKTFGEIADKCLNDKGIDRPSMGDVLWSLELALQLQENMEGGSGVRADLDNKNKDLDAISLGFNGSGANSLSSGVLPR</sequence>
<evidence type="ECO:0000256" key="4">
    <source>
        <dbReference type="ARBA" id="ARBA00022692"/>
    </source>
</evidence>
<keyword evidence="8 12" id="KW-0067">ATP-binding</keyword>
<dbReference type="GO" id="GO:0004714">
    <property type="term" value="F:transmembrane receptor protein tyrosine kinase activity"/>
    <property type="evidence" value="ECO:0007669"/>
    <property type="project" value="InterPro"/>
</dbReference>
<dbReference type="InterPro" id="IPR001245">
    <property type="entry name" value="Ser-Thr/Tyr_kinase_cat_dom"/>
</dbReference>
<keyword evidence="7" id="KW-0418">Kinase</keyword>
<dbReference type="PROSITE" id="PS00108">
    <property type="entry name" value="PROTEIN_KINASE_ST"/>
    <property type="match status" value="1"/>
</dbReference>